<proteinExistence type="predicted"/>
<dbReference type="Proteomes" id="UP000005551">
    <property type="component" value="Unassembled WGS sequence"/>
</dbReference>
<protein>
    <submittedName>
        <fullName evidence="1">Patatin</fullName>
    </submittedName>
</protein>
<dbReference type="OrthoDB" id="9770965at2"/>
<accession>I5C940</accession>
<evidence type="ECO:0000313" key="2">
    <source>
        <dbReference type="Proteomes" id="UP000005551"/>
    </source>
</evidence>
<dbReference type="STRING" id="1189621.A3SI_03565"/>
<gene>
    <name evidence="1" type="ORF">A3SI_03565</name>
</gene>
<comment type="caution">
    <text evidence="1">The sequence shown here is derived from an EMBL/GenBank/DDBJ whole genome shotgun (WGS) entry which is preliminary data.</text>
</comment>
<sequence length="421" mass="48869">MNSKQLEQAIARVYGINAFRKVDYSLDLQEGETDIFDLNIRVLEKPDALLFGAIHYDNLFSVGILLNLTLRDYIGRLSRLHLITDISENPSFRADYYRYFTEKKRYALNVRYDFLFRRLPIYENGRQRDIVNSRDQQLLVQAISTRSLKQSYFLGVVYERNRSASRFNFNFPEEVRFLRQEFFGPRAVYTRNSLNDRNFPTSGAETFVQGLYKLSSRYRVNLFAGEEGFEFQTLRGERREIPEAEIADFLRDVTPRDYATAFFAYQRYFPLGKDQQLVPELGLGMTLSSESQEKLFQNFPIGGVQRVLFTDTRAFGWNYAELFAPNFMKVGAAYQYTGWRKLYLRAGTNVVGLMQHVPLANAAQLDFDPLVLGRRLDIGYGADLSYDSFFGPITVGVGGNSGDRNLRFYFSFGYSFNFNDR</sequence>
<reference evidence="1 2" key="1">
    <citation type="submission" date="2012-05" db="EMBL/GenBank/DDBJ databases">
        <title>Genome sequence of Nitritalea halalkaliphila LW7.</title>
        <authorList>
            <person name="Jangir P.K."/>
            <person name="Singh A."/>
            <person name="Shivaji S."/>
            <person name="Sharma R."/>
        </authorList>
    </citation>
    <scope>NUCLEOTIDE SEQUENCE [LARGE SCALE GENOMIC DNA]</scope>
    <source>
        <strain evidence="1 2">LW7</strain>
    </source>
</reference>
<organism evidence="1 2">
    <name type="scientific">Nitritalea halalkaliphila LW7</name>
    <dbReference type="NCBI Taxonomy" id="1189621"/>
    <lineage>
        <taxon>Bacteria</taxon>
        <taxon>Pseudomonadati</taxon>
        <taxon>Bacteroidota</taxon>
        <taxon>Cytophagia</taxon>
        <taxon>Cytophagales</taxon>
        <taxon>Cyclobacteriaceae</taxon>
        <taxon>Nitritalea</taxon>
    </lineage>
</organism>
<dbReference type="EMBL" id="AJYA01000007">
    <property type="protein sequence ID" value="EIM78342.1"/>
    <property type="molecule type" value="Genomic_DNA"/>
</dbReference>
<keyword evidence="2" id="KW-1185">Reference proteome</keyword>
<evidence type="ECO:0000313" key="1">
    <source>
        <dbReference type="EMBL" id="EIM78342.1"/>
    </source>
</evidence>
<dbReference type="AlphaFoldDB" id="I5C940"/>
<dbReference type="RefSeq" id="WP_009053563.1">
    <property type="nucleotide sequence ID" value="NZ_AJYA01000007.1"/>
</dbReference>
<name>I5C940_9BACT</name>